<reference evidence="2" key="2">
    <citation type="submission" date="2020-09" db="EMBL/GenBank/DDBJ databases">
        <authorList>
            <person name="Sun Q."/>
            <person name="Zhou Y."/>
        </authorList>
    </citation>
    <scope>NUCLEOTIDE SEQUENCE</scope>
    <source>
        <strain evidence="2">CGMCC 1.15958</strain>
    </source>
</reference>
<reference evidence="2" key="1">
    <citation type="journal article" date="2014" name="Int. J. Syst. Evol. Microbiol.">
        <title>Complete genome sequence of Corynebacterium casei LMG S-19264T (=DSM 44701T), isolated from a smear-ripened cheese.</title>
        <authorList>
            <consortium name="US DOE Joint Genome Institute (JGI-PGF)"/>
            <person name="Walter F."/>
            <person name="Albersmeier A."/>
            <person name="Kalinowski J."/>
            <person name="Ruckert C."/>
        </authorList>
    </citation>
    <scope>NUCLEOTIDE SEQUENCE</scope>
    <source>
        <strain evidence="2">CGMCC 1.15958</strain>
    </source>
</reference>
<gene>
    <name evidence="2" type="ORF">GCM10011514_50320</name>
</gene>
<keyword evidence="3" id="KW-1185">Reference proteome</keyword>
<evidence type="ECO:0000313" key="2">
    <source>
        <dbReference type="EMBL" id="GGD80229.1"/>
    </source>
</evidence>
<sequence length="68" mass="7717">MKRQLIVTGQTKEPITIPHPEKLPEFELLIDPNTPKIYPDESPIENPPTGPIENPPYELPKPSEFSIN</sequence>
<feature type="compositionally biased region" description="Pro residues" evidence="1">
    <location>
        <begin position="45"/>
        <end position="59"/>
    </location>
</feature>
<dbReference type="Proteomes" id="UP000609064">
    <property type="component" value="Unassembled WGS sequence"/>
</dbReference>
<feature type="region of interest" description="Disordered" evidence="1">
    <location>
        <begin position="33"/>
        <end position="68"/>
    </location>
</feature>
<comment type="caution">
    <text evidence="2">The sequence shown here is derived from an EMBL/GenBank/DDBJ whole genome shotgun (WGS) entry which is preliminary data.</text>
</comment>
<dbReference type="AlphaFoldDB" id="A0A917DYP7"/>
<accession>A0A917DYP7</accession>
<organism evidence="2 3">
    <name type="scientific">Emticicia aquatilis</name>
    <dbReference type="NCBI Taxonomy" id="1537369"/>
    <lineage>
        <taxon>Bacteria</taxon>
        <taxon>Pseudomonadati</taxon>
        <taxon>Bacteroidota</taxon>
        <taxon>Cytophagia</taxon>
        <taxon>Cytophagales</taxon>
        <taxon>Leadbetterellaceae</taxon>
        <taxon>Emticicia</taxon>
    </lineage>
</organism>
<dbReference type="EMBL" id="BMKK01000016">
    <property type="protein sequence ID" value="GGD80229.1"/>
    <property type="molecule type" value="Genomic_DNA"/>
</dbReference>
<evidence type="ECO:0000313" key="3">
    <source>
        <dbReference type="Proteomes" id="UP000609064"/>
    </source>
</evidence>
<name>A0A917DYP7_9BACT</name>
<protein>
    <submittedName>
        <fullName evidence="2">Uncharacterized protein</fullName>
    </submittedName>
</protein>
<evidence type="ECO:0000256" key="1">
    <source>
        <dbReference type="SAM" id="MobiDB-lite"/>
    </source>
</evidence>
<dbReference type="RefSeq" id="WP_188770729.1">
    <property type="nucleotide sequence ID" value="NZ_BMKK01000016.1"/>
</dbReference>
<proteinExistence type="predicted"/>